<dbReference type="InterPro" id="IPR000008">
    <property type="entry name" value="C2_dom"/>
</dbReference>
<evidence type="ECO:0000313" key="15">
    <source>
        <dbReference type="EMBL" id="CAD7273736.1"/>
    </source>
</evidence>
<keyword evidence="8 13" id="KW-1133">Transmembrane helix</keyword>
<feature type="transmembrane region" description="Helical" evidence="13">
    <location>
        <begin position="92"/>
        <end position="116"/>
    </location>
</feature>
<dbReference type="GO" id="GO:0005509">
    <property type="term" value="F:calcium ion binding"/>
    <property type="evidence" value="ECO:0007669"/>
    <property type="project" value="TreeGrafter"/>
</dbReference>
<dbReference type="GO" id="GO:0030424">
    <property type="term" value="C:axon"/>
    <property type="evidence" value="ECO:0007669"/>
    <property type="project" value="TreeGrafter"/>
</dbReference>
<dbReference type="GO" id="GO:0001786">
    <property type="term" value="F:phosphatidylserine binding"/>
    <property type="evidence" value="ECO:0007669"/>
    <property type="project" value="TreeGrafter"/>
</dbReference>
<sequence>MAPREMYVNTLLRRFAREAESAKKESVEAESQKMAPAEETGKEAAVAASAAAAAEEAAPPEPKVEVAPESAGTNAKDLFMESVDFIGEKSGMASWMVIAIIIGVLIVVLGCLFFCIRRFFRKKRGKDAKKGGKGAIDIKSVQLLGNAYKEKVQPDMEELTEHAEEEEKDDKKEEAQKLGRLQYKLEFDFNSNNLAVTVIQAEELPALDMGGTSDPYVKCYLLPDKKKKFETKVHRKTLNPVFNETFNFKVPYADLVSKTLVFAIFDFDRFSKHDQIGEVKVPLCQVDLAQTIEEWKDLVSVEGEGGQENKLGDICFSLRYVPTAGKLTVVILEAKNLKKMDVGGLSDPYVKIAMMMNGKRLKKKKTSIKKCTLNPYYNESFTFEVPFEQIQKVNLVITVVDYDRIGTSEPIGKVVLGCNATGTELRHWSDMLASPRRPIAQWHTLKEPDDDKKD</sequence>
<evidence type="ECO:0000256" key="4">
    <source>
        <dbReference type="ARBA" id="ARBA00022692"/>
    </source>
</evidence>
<keyword evidence="9" id="KW-0770">Synapse</keyword>
<dbReference type="GO" id="GO:0031045">
    <property type="term" value="C:dense core granule"/>
    <property type="evidence" value="ECO:0007669"/>
    <property type="project" value="TreeGrafter"/>
</dbReference>
<dbReference type="GO" id="GO:0007626">
    <property type="term" value="P:locomotory behavior"/>
    <property type="evidence" value="ECO:0007669"/>
    <property type="project" value="UniProtKB-ARBA"/>
</dbReference>
<evidence type="ECO:0000256" key="9">
    <source>
        <dbReference type="ARBA" id="ARBA00023018"/>
    </source>
</evidence>
<dbReference type="FunFam" id="2.60.40.150:FF:000016">
    <property type="entry name" value="Synaptotagmin 1"/>
    <property type="match status" value="1"/>
</dbReference>
<proteinExistence type="inferred from homology"/>
<keyword evidence="4 13" id="KW-0812">Transmembrane</keyword>
<evidence type="ECO:0000256" key="3">
    <source>
        <dbReference type="ARBA" id="ARBA00006996"/>
    </source>
</evidence>
<evidence type="ECO:0000256" key="1">
    <source>
        <dbReference type="ARBA" id="ARBA00001913"/>
    </source>
</evidence>
<evidence type="ECO:0000256" key="2">
    <source>
        <dbReference type="ARBA" id="ARBA00004254"/>
    </source>
</evidence>
<evidence type="ECO:0000256" key="6">
    <source>
        <dbReference type="ARBA" id="ARBA00022737"/>
    </source>
</evidence>
<keyword evidence="6" id="KW-0677">Repeat</keyword>
<feature type="domain" description="C2" evidence="14">
    <location>
        <begin position="177"/>
        <end position="296"/>
    </location>
</feature>
<dbReference type="GO" id="GO:0030276">
    <property type="term" value="F:clathrin binding"/>
    <property type="evidence" value="ECO:0007669"/>
    <property type="project" value="TreeGrafter"/>
</dbReference>
<evidence type="ECO:0000256" key="13">
    <source>
        <dbReference type="SAM" id="Phobius"/>
    </source>
</evidence>
<keyword evidence="10 13" id="KW-0472">Membrane</keyword>
<evidence type="ECO:0000256" key="8">
    <source>
        <dbReference type="ARBA" id="ARBA00022989"/>
    </source>
</evidence>
<protein>
    <recommendedName>
        <fullName evidence="14">C2 domain-containing protein</fullName>
    </recommendedName>
</protein>
<feature type="region of interest" description="Disordered" evidence="12">
    <location>
        <begin position="22"/>
        <end position="70"/>
    </location>
</feature>
<dbReference type="PANTHER" id="PTHR10024:SF227">
    <property type="entry name" value="SYNAPTOTAGMIN 1"/>
    <property type="match status" value="1"/>
</dbReference>
<dbReference type="InterPro" id="IPR001565">
    <property type="entry name" value="Synaptotagmin"/>
</dbReference>
<dbReference type="CDD" id="cd08385">
    <property type="entry name" value="C2A_Synaptotagmin-1-5-6-9-10"/>
    <property type="match status" value="1"/>
</dbReference>
<gene>
    <name evidence="15" type="ORF">NMOB1V02_LOCUS1608</name>
</gene>
<evidence type="ECO:0000256" key="7">
    <source>
        <dbReference type="ARBA" id="ARBA00022837"/>
    </source>
</evidence>
<comment type="cofactor">
    <cofactor evidence="1">
        <name>Ca(2+)</name>
        <dbReference type="ChEBI" id="CHEBI:29108"/>
    </cofactor>
</comment>
<dbReference type="PANTHER" id="PTHR10024">
    <property type="entry name" value="SYNAPTOTAGMIN"/>
    <property type="match status" value="1"/>
</dbReference>
<evidence type="ECO:0000259" key="14">
    <source>
        <dbReference type="PROSITE" id="PS50004"/>
    </source>
</evidence>
<dbReference type="GO" id="GO:0000149">
    <property type="term" value="F:SNARE binding"/>
    <property type="evidence" value="ECO:0007669"/>
    <property type="project" value="TreeGrafter"/>
</dbReference>
<dbReference type="SUPFAM" id="SSF49562">
    <property type="entry name" value="C2 domain (Calcium/lipid-binding domain, CaLB)"/>
    <property type="match status" value="2"/>
</dbReference>
<feature type="compositionally biased region" description="Basic and acidic residues" evidence="12">
    <location>
        <begin position="22"/>
        <end position="31"/>
    </location>
</feature>
<dbReference type="CDD" id="cd08402">
    <property type="entry name" value="C2B_Synaptotagmin-1"/>
    <property type="match status" value="1"/>
</dbReference>
<reference evidence="15" key="1">
    <citation type="submission" date="2020-11" db="EMBL/GenBank/DDBJ databases">
        <authorList>
            <person name="Tran Van P."/>
        </authorList>
    </citation>
    <scope>NUCLEOTIDE SEQUENCE</scope>
</reference>
<dbReference type="InterPro" id="IPR035892">
    <property type="entry name" value="C2_domain_sf"/>
</dbReference>
<dbReference type="GO" id="GO:0030672">
    <property type="term" value="C:synaptic vesicle membrane"/>
    <property type="evidence" value="ECO:0007669"/>
    <property type="project" value="UniProtKB-SubCell"/>
</dbReference>
<dbReference type="SMART" id="SM00239">
    <property type="entry name" value="C2"/>
    <property type="match status" value="2"/>
</dbReference>
<evidence type="ECO:0000313" key="16">
    <source>
        <dbReference type="Proteomes" id="UP000678499"/>
    </source>
</evidence>
<evidence type="ECO:0000256" key="10">
    <source>
        <dbReference type="ARBA" id="ARBA00023136"/>
    </source>
</evidence>
<dbReference type="GO" id="GO:0005886">
    <property type="term" value="C:plasma membrane"/>
    <property type="evidence" value="ECO:0007669"/>
    <property type="project" value="TreeGrafter"/>
</dbReference>
<dbReference type="PRINTS" id="PR00399">
    <property type="entry name" value="SYNAPTOTAGMN"/>
</dbReference>
<dbReference type="GO" id="GO:0048791">
    <property type="term" value="P:calcium ion-regulated exocytosis of neurotransmitter"/>
    <property type="evidence" value="ECO:0007669"/>
    <property type="project" value="TreeGrafter"/>
</dbReference>
<dbReference type="Gene3D" id="2.60.40.150">
    <property type="entry name" value="C2 domain"/>
    <property type="match status" value="2"/>
</dbReference>
<evidence type="ECO:0000256" key="11">
    <source>
        <dbReference type="ARBA" id="ARBA00023329"/>
    </source>
</evidence>
<keyword evidence="7" id="KW-0106">Calcium</keyword>
<evidence type="ECO:0000256" key="5">
    <source>
        <dbReference type="ARBA" id="ARBA00022723"/>
    </source>
</evidence>
<keyword evidence="16" id="KW-1185">Reference proteome</keyword>
<evidence type="ECO:0000256" key="12">
    <source>
        <dbReference type="SAM" id="MobiDB-lite"/>
    </source>
</evidence>
<name>A0A7R9BFL5_9CRUS</name>
<dbReference type="Proteomes" id="UP000678499">
    <property type="component" value="Unassembled WGS sequence"/>
</dbReference>
<dbReference type="PRINTS" id="PR00360">
    <property type="entry name" value="C2DOMAIN"/>
</dbReference>
<comment type="similarity">
    <text evidence="3">Belongs to the synaptotagmin family.</text>
</comment>
<dbReference type="GO" id="GO:0048488">
    <property type="term" value="P:synaptic vesicle endocytosis"/>
    <property type="evidence" value="ECO:0007669"/>
    <property type="project" value="TreeGrafter"/>
</dbReference>
<dbReference type="GO" id="GO:0005544">
    <property type="term" value="F:calcium-dependent phospholipid binding"/>
    <property type="evidence" value="ECO:0007669"/>
    <property type="project" value="TreeGrafter"/>
</dbReference>
<comment type="subcellular location">
    <subcellularLocation>
        <location evidence="2">Cytoplasmic vesicle</location>
        <location evidence="2">Secretory vesicle</location>
        <location evidence="2">Synaptic vesicle membrane</location>
        <topology evidence="2">Single-pass membrane protein</topology>
    </subcellularLocation>
</comment>
<keyword evidence="11" id="KW-0968">Cytoplasmic vesicle</keyword>
<dbReference type="PROSITE" id="PS50004">
    <property type="entry name" value="C2"/>
    <property type="match status" value="2"/>
</dbReference>
<organism evidence="15">
    <name type="scientific">Notodromas monacha</name>
    <dbReference type="NCBI Taxonomy" id="399045"/>
    <lineage>
        <taxon>Eukaryota</taxon>
        <taxon>Metazoa</taxon>
        <taxon>Ecdysozoa</taxon>
        <taxon>Arthropoda</taxon>
        <taxon>Crustacea</taxon>
        <taxon>Oligostraca</taxon>
        <taxon>Ostracoda</taxon>
        <taxon>Podocopa</taxon>
        <taxon>Podocopida</taxon>
        <taxon>Cypridocopina</taxon>
        <taxon>Cypridoidea</taxon>
        <taxon>Cyprididae</taxon>
        <taxon>Notodromas</taxon>
    </lineage>
</organism>
<dbReference type="FunFam" id="2.60.40.150:FF:000007">
    <property type="entry name" value="Synaptotagmin 1"/>
    <property type="match status" value="1"/>
</dbReference>
<dbReference type="EMBL" id="CAJPEX010000165">
    <property type="protein sequence ID" value="CAG0913888.1"/>
    <property type="molecule type" value="Genomic_DNA"/>
</dbReference>
<feature type="domain" description="C2" evidence="14">
    <location>
        <begin position="310"/>
        <end position="443"/>
    </location>
</feature>
<dbReference type="OrthoDB" id="67700at2759"/>
<feature type="compositionally biased region" description="Low complexity" evidence="12">
    <location>
        <begin position="43"/>
        <end position="57"/>
    </location>
</feature>
<dbReference type="Pfam" id="PF00168">
    <property type="entry name" value="C2"/>
    <property type="match status" value="2"/>
</dbReference>
<accession>A0A7R9BFL5</accession>
<keyword evidence="5" id="KW-0479">Metal-binding</keyword>
<dbReference type="EMBL" id="OA882202">
    <property type="protein sequence ID" value="CAD7273736.1"/>
    <property type="molecule type" value="Genomic_DNA"/>
</dbReference>
<dbReference type="AlphaFoldDB" id="A0A7R9BFL5"/>